<evidence type="ECO:0000256" key="19">
    <source>
        <dbReference type="ARBA" id="ARBA00033667"/>
    </source>
</evidence>
<dbReference type="GO" id="GO:0030424">
    <property type="term" value="C:axon"/>
    <property type="evidence" value="ECO:0007669"/>
    <property type="project" value="TreeGrafter"/>
</dbReference>
<evidence type="ECO:0000256" key="4">
    <source>
        <dbReference type="ARBA" id="ARBA00022449"/>
    </source>
</evidence>
<keyword evidence="13" id="KW-1133">Transmembrane helix</keyword>
<evidence type="ECO:0000256" key="14">
    <source>
        <dbReference type="ARBA" id="ARBA00023053"/>
    </source>
</evidence>
<gene>
    <name evidence="20" type="ORF">CTOB1V02_LOCUS5120</name>
</gene>
<keyword evidence="4" id="KW-0050">Antiport</keyword>
<dbReference type="EMBL" id="OB661070">
    <property type="protein sequence ID" value="CAD7227212.1"/>
    <property type="molecule type" value="Genomic_DNA"/>
</dbReference>
<evidence type="ECO:0000256" key="1">
    <source>
        <dbReference type="ARBA" id="ARBA00004651"/>
    </source>
</evidence>
<dbReference type="InterPro" id="IPR004836">
    <property type="entry name" value="Na_Ca_Ex"/>
</dbReference>
<protein>
    <submittedName>
        <fullName evidence="20">Uncharacterized protein</fullName>
    </submittedName>
</protein>
<evidence type="ECO:0000256" key="8">
    <source>
        <dbReference type="ARBA" id="ARBA00022723"/>
    </source>
</evidence>
<dbReference type="PANTHER" id="PTHR11878:SF65">
    <property type="entry name" value="NA_CA-EXCHANGE PROTEIN, ISOFORM G"/>
    <property type="match status" value="1"/>
</dbReference>
<keyword evidence="11" id="KW-0106">Calcium</keyword>
<keyword evidence="16" id="KW-0472">Membrane</keyword>
<dbReference type="Gene3D" id="2.60.40.2030">
    <property type="match status" value="2"/>
</dbReference>
<dbReference type="Pfam" id="PF16494">
    <property type="entry name" value="Na_Ca_ex_C"/>
    <property type="match status" value="1"/>
</dbReference>
<keyword evidence="15" id="KW-0406">Ion transport</keyword>
<dbReference type="Pfam" id="PF03160">
    <property type="entry name" value="Calx-beta"/>
    <property type="match status" value="1"/>
</dbReference>
<dbReference type="SMART" id="SM00237">
    <property type="entry name" value="Calx_beta"/>
    <property type="match status" value="2"/>
</dbReference>
<dbReference type="GO" id="GO:0098794">
    <property type="term" value="C:postsynapse"/>
    <property type="evidence" value="ECO:0007669"/>
    <property type="project" value="TreeGrafter"/>
</dbReference>
<dbReference type="InterPro" id="IPR004837">
    <property type="entry name" value="NaCa_Exmemb"/>
</dbReference>
<dbReference type="InterPro" id="IPR044880">
    <property type="entry name" value="NCX_ion-bd_dom_sf"/>
</dbReference>
<evidence type="ECO:0000256" key="9">
    <source>
        <dbReference type="ARBA" id="ARBA00022729"/>
    </source>
</evidence>
<evidence type="ECO:0000256" key="3">
    <source>
        <dbReference type="ARBA" id="ARBA00022448"/>
    </source>
</evidence>
<proteinExistence type="inferred from homology"/>
<evidence type="ECO:0000256" key="13">
    <source>
        <dbReference type="ARBA" id="ARBA00022989"/>
    </source>
</evidence>
<evidence type="ECO:0000313" key="20">
    <source>
        <dbReference type="EMBL" id="CAD7227212.1"/>
    </source>
</evidence>
<keyword evidence="18" id="KW-0739">Sodium transport</keyword>
<comment type="catalytic activity">
    <reaction evidence="19">
        <text>Ca(2+)(in) + 3 Na(+)(out) = Ca(2+)(out) + 3 Na(+)(in)</text>
        <dbReference type="Rhea" id="RHEA:69955"/>
        <dbReference type="ChEBI" id="CHEBI:29101"/>
        <dbReference type="ChEBI" id="CHEBI:29108"/>
    </reaction>
</comment>
<dbReference type="Pfam" id="PF01699">
    <property type="entry name" value="Na_Ca_ex"/>
    <property type="match status" value="1"/>
</dbReference>
<dbReference type="GO" id="GO:0046872">
    <property type="term" value="F:metal ion binding"/>
    <property type="evidence" value="ECO:0007669"/>
    <property type="project" value="UniProtKB-KW"/>
</dbReference>
<keyword evidence="6" id="KW-0109">Calcium transport</keyword>
<keyword evidence="17" id="KW-0325">Glycoprotein</keyword>
<dbReference type="GO" id="GO:0005516">
    <property type="term" value="F:calmodulin binding"/>
    <property type="evidence" value="ECO:0007669"/>
    <property type="project" value="UniProtKB-KW"/>
</dbReference>
<dbReference type="PANTHER" id="PTHR11878">
    <property type="entry name" value="SODIUM/CALCIUM EXCHANGER"/>
    <property type="match status" value="1"/>
</dbReference>
<keyword evidence="5" id="KW-1003">Cell membrane</keyword>
<dbReference type="InterPro" id="IPR003644">
    <property type="entry name" value="Calx_beta"/>
</dbReference>
<dbReference type="Gene3D" id="1.20.1420.30">
    <property type="entry name" value="NCX, central ion-binding region"/>
    <property type="match status" value="1"/>
</dbReference>
<keyword evidence="12" id="KW-0112">Calmodulin-binding</keyword>
<comment type="similarity">
    <text evidence="2">Belongs to the Ca(2+):cation antiporter (CaCA) (TC 2.A.19) family. SLC8 subfamily.</text>
</comment>
<organism evidence="20">
    <name type="scientific">Cyprideis torosa</name>
    <dbReference type="NCBI Taxonomy" id="163714"/>
    <lineage>
        <taxon>Eukaryota</taxon>
        <taxon>Metazoa</taxon>
        <taxon>Ecdysozoa</taxon>
        <taxon>Arthropoda</taxon>
        <taxon>Crustacea</taxon>
        <taxon>Oligostraca</taxon>
        <taxon>Ostracoda</taxon>
        <taxon>Podocopa</taxon>
        <taxon>Podocopida</taxon>
        <taxon>Cytherocopina</taxon>
        <taxon>Cytheroidea</taxon>
        <taxon>Cytherideidae</taxon>
        <taxon>Cyprideis</taxon>
    </lineage>
</organism>
<evidence type="ECO:0000256" key="18">
    <source>
        <dbReference type="ARBA" id="ARBA00023201"/>
    </source>
</evidence>
<evidence type="ECO:0000256" key="17">
    <source>
        <dbReference type="ARBA" id="ARBA00023180"/>
    </source>
</evidence>
<dbReference type="GO" id="GO:0042383">
    <property type="term" value="C:sarcolemma"/>
    <property type="evidence" value="ECO:0007669"/>
    <property type="project" value="TreeGrafter"/>
</dbReference>
<accession>A0A7R8ZMM9</accession>
<evidence type="ECO:0000256" key="2">
    <source>
        <dbReference type="ARBA" id="ARBA00007489"/>
    </source>
</evidence>
<dbReference type="SUPFAM" id="SSF141072">
    <property type="entry name" value="CalX-like"/>
    <property type="match status" value="2"/>
</dbReference>
<keyword evidence="14" id="KW-0915">Sodium</keyword>
<sequence>MGSFGPSFLRLGLLFSWGIFAHAQDFSNNSTSVAPTVESDRLQCQPGLLIPVWEPLEGLSGGDVFARALIYFLALCYLFLGVSIIADRFMASIEVITSKEKEVTVKRPNGENQIIVVRVWNETVANLTLMALGSSAPEIMLSIIEIYAKDFEAGELGPGTIVGSAAFNLFIIIGLCVWVIPKGEVRKIKHLRVFFITATWSIFAYIWLYFIISMSSEGVVEIWEAVLTFLFFPATVGTAYIADRRLLIYKYLSKEYRLNRRGVVVETEGKCAEDMELAKGDDLKTLEDDAADENVREFEEHRREYIHILKELRRKHPNADMETLESMAREEVLNRGPKSRAFYRIQATRKLTGGGNLMRRALDRGRLDVHDEDEAEGDKDDDHVTKVFFDPGHYTVMENVGDFALTVTREGGDPALTILVDYKTEDGTANAGSDYEAAEGTLVFHPGDRHQQITLTILDDDVFEEDEHFYVKLHNLRVAGKDGKLMNGTSGKGWRGKEEFPAILETPSVATVMILDDDHCGIFNFPEANVEIVESVGTYELKVVRWSGARGTVAVPYKTIEGTGKPSKDYEMAEGEVIFSDNETEQFIPIQIIEEDSYEKDVLFYVELGEPHQILGSEA</sequence>
<evidence type="ECO:0000256" key="7">
    <source>
        <dbReference type="ARBA" id="ARBA00022692"/>
    </source>
</evidence>
<dbReference type="InterPro" id="IPR032452">
    <property type="entry name" value="Na_Ca_Ex_C-exten"/>
</dbReference>
<dbReference type="InterPro" id="IPR051171">
    <property type="entry name" value="CaCA"/>
</dbReference>
<keyword evidence="9" id="KW-0732">Signal</keyword>
<evidence type="ECO:0000256" key="15">
    <source>
        <dbReference type="ARBA" id="ARBA00023065"/>
    </source>
</evidence>
<name>A0A7R8ZMM9_9CRUS</name>
<evidence type="ECO:0000256" key="12">
    <source>
        <dbReference type="ARBA" id="ARBA00022860"/>
    </source>
</evidence>
<keyword evidence="10" id="KW-0677">Repeat</keyword>
<comment type="subcellular location">
    <subcellularLocation>
        <location evidence="1">Cell membrane</location>
        <topology evidence="1">Multi-pass membrane protein</topology>
    </subcellularLocation>
</comment>
<keyword evidence="8" id="KW-0479">Metal-binding</keyword>
<dbReference type="OrthoDB" id="418484at2759"/>
<dbReference type="GO" id="GO:0098703">
    <property type="term" value="P:calcium ion import across plasma membrane"/>
    <property type="evidence" value="ECO:0007669"/>
    <property type="project" value="TreeGrafter"/>
</dbReference>
<keyword evidence="7" id="KW-0812">Transmembrane</keyword>
<dbReference type="GO" id="GO:0007154">
    <property type="term" value="P:cell communication"/>
    <property type="evidence" value="ECO:0007669"/>
    <property type="project" value="InterPro"/>
</dbReference>
<keyword evidence="3" id="KW-0813">Transport</keyword>
<reference evidence="20" key="1">
    <citation type="submission" date="2020-11" db="EMBL/GenBank/DDBJ databases">
        <authorList>
            <person name="Tran Van P."/>
        </authorList>
    </citation>
    <scope>NUCLEOTIDE SEQUENCE</scope>
</reference>
<evidence type="ECO:0000256" key="10">
    <source>
        <dbReference type="ARBA" id="ARBA00022737"/>
    </source>
</evidence>
<dbReference type="InterPro" id="IPR038081">
    <property type="entry name" value="CalX-like_sf"/>
</dbReference>
<dbReference type="AlphaFoldDB" id="A0A7R8ZMM9"/>
<evidence type="ECO:0000256" key="16">
    <source>
        <dbReference type="ARBA" id="ARBA00023136"/>
    </source>
</evidence>
<dbReference type="NCBIfam" id="TIGR00845">
    <property type="entry name" value="caca"/>
    <property type="match status" value="1"/>
</dbReference>
<evidence type="ECO:0000256" key="11">
    <source>
        <dbReference type="ARBA" id="ARBA00022837"/>
    </source>
</evidence>
<evidence type="ECO:0000256" key="6">
    <source>
        <dbReference type="ARBA" id="ARBA00022568"/>
    </source>
</evidence>
<dbReference type="GO" id="GO:0005432">
    <property type="term" value="F:calcium:sodium antiporter activity"/>
    <property type="evidence" value="ECO:0007669"/>
    <property type="project" value="InterPro"/>
</dbReference>
<evidence type="ECO:0000256" key="5">
    <source>
        <dbReference type="ARBA" id="ARBA00022475"/>
    </source>
</evidence>